<dbReference type="GO" id="GO:0000245">
    <property type="term" value="P:spliceosomal complex assembly"/>
    <property type="evidence" value="ECO:0007669"/>
    <property type="project" value="TreeGrafter"/>
</dbReference>
<protein>
    <recommendedName>
        <fullName evidence="14">Crooked neck protein</fullName>
    </recommendedName>
</protein>
<dbReference type="Pfam" id="PF23231">
    <property type="entry name" value="HAT_Syf1_CNRKL1_C"/>
    <property type="match status" value="2"/>
</dbReference>
<evidence type="ECO:0000256" key="2">
    <source>
        <dbReference type="ARBA" id="ARBA00008644"/>
    </source>
</evidence>
<evidence type="ECO:0000256" key="1">
    <source>
        <dbReference type="ARBA" id="ARBA00004123"/>
    </source>
</evidence>
<dbReference type="FunFam" id="1.25.40.10:FF:000306">
    <property type="entry name" value="Cell cycle control protein cwf4"/>
    <property type="match status" value="1"/>
</dbReference>
<dbReference type="InterPro" id="IPR003107">
    <property type="entry name" value="HAT"/>
</dbReference>
<dbReference type="Pfam" id="PF23233">
    <property type="entry name" value="HAT_Syf1_CNRKL1_N"/>
    <property type="match status" value="1"/>
</dbReference>
<gene>
    <name evidence="12" type="ORF">WJX73_009881</name>
</gene>
<dbReference type="GO" id="GO:0071007">
    <property type="term" value="C:U2-type catalytic step 2 spliceosome"/>
    <property type="evidence" value="ECO:0007669"/>
    <property type="project" value="TreeGrafter"/>
</dbReference>
<dbReference type="PANTHER" id="PTHR11246">
    <property type="entry name" value="PRE-MRNA SPLICING FACTOR"/>
    <property type="match status" value="1"/>
</dbReference>
<feature type="domain" description="Pre-mRNA-splicing factor Syf1/CRNKL1-like C-terminal HAT-repeats" evidence="10">
    <location>
        <begin position="394"/>
        <end position="540"/>
    </location>
</feature>
<comment type="caution">
    <text evidence="12">The sequence shown here is derived from an EMBL/GenBank/DDBJ whole genome shotgun (WGS) entry which is preliminary data.</text>
</comment>
<reference evidence="12 13" key="1">
    <citation type="journal article" date="2024" name="Nat. Commun.">
        <title>Phylogenomics reveals the evolutionary origins of lichenization in chlorophyte algae.</title>
        <authorList>
            <person name="Puginier C."/>
            <person name="Libourel C."/>
            <person name="Otte J."/>
            <person name="Skaloud P."/>
            <person name="Haon M."/>
            <person name="Grisel S."/>
            <person name="Petersen M."/>
            <person name="Berrin J.G."/>
            <person name="Delaux P.M."/>
            <person name="Dal Grande F."/>
            <person name="Keller J."/>
        </authorList>
    </citation>
    <scope>NUCLEOTIDE SEQUENCE [LARGE SCALE GENOMIC DNA]</scope>
    <source>
        <strain evidence="12 13">SAG 2036</strain>
    </source>
</reference>
<sequence length="714" mass="83736">MEGLAGTSKRDTEVRLPRATVVKNKQPADKQITAEQILRESRELQEQGFKPPTQKITDPTELAEYRLRKRKEYEDLVRRVRWNGSIWVKYAQWEEGQKDFRRARSVWERALEVTYTNPTTWLKYAEMEMRHRFVNHARNVWDRAVSLLPRVDQLWYKYIHMEEMLGNVPGARQIFERWMSFEPDHHGWMAFIKMELRYEEVERARNIFERYVQCLPTVQAWVRYAKFEMQNGDVGRARASYERAVEQLAEDAQTEELFIKFAEFEEKVKEVERARAIYKYALDHIPRAQADAVYKRFVSFEKQHGDRDGIEDVVLSERRFQYEAEVSANPLNYDAWFDYVRLEEAAGNPDRVREAYERAISNVPPAPEKRFWQRYIYLWINYALWEELDARDSDRTREVYRACLKFVPHKLFTFGKVWVLAAQHEIRQLRLDKARTILGMALGMCPKHKLFRSYIELELQLGNIERCRKLYERYLEWDATNCTAWCKWAELERSLGETDRVRGLFELAIQQPQLDMPEVLWKSYIDFEINDGQRGRTRALYERLLDRTRHVKVWISFAEFEAAPLPQPEEAQGAAANGNGNAVAAEESAASREAHARSAFARAYSSLRETQPDAKEEAVMLLEAWRAFESNATAGPTDAEGVPSGVAAVEKKMPKRVKRKRPLIGDDGEEEGFEEYYDYVFPDEAGAAPNLKLLEAAQRWKRLQAEQAAVTAGD</sequence>
<dbReference type="FunFam" id="1.25.40.10:FF:000269">
    <property type="entry name" value="Crooked neck pre-mRNA-splicing factor 1"/>
    <property type="match status" value="1"/>
</dbReference>
<dbReference type="InterPro" id="IPR055433">
    <property type="entry name" value="HAT_Syf1-like_N"/>
</dbReference>
<evidence type="ECO:0000256" key="9">
    <source>
        <dbReference type="SAM" id="MobiDB-lite"/>
    </source>
</evidence>
<proteinExistence type="inferred from homology"/>
<keyword evidence="4" id="KW-0747">Spliceosome</keyword>
<name>A0AAW1P4M4_9CHLO</name>
<feature type="region of interest" description="Disordered" evidence="9">
    <location>
        <begin position="569"/>
        <end position="590"/>
    </location>
</feature>
<dbReference type="GO" id="GO:0071011">
    <property type="term" value="C:precatalytic spliceosome"/>
    <property type="evidence" value="ECO:0007669"/>
    <property type="project" value="TreeGrafter"/>
</dbReference>
<dbReference type="GO" id="GO:0000974">
    <property type="term" value="C:Prp19 complex"/>
    <property type="evidence" value="ECO:0007669"/>
    <property type="project" value="TreeGrafter"/>
</dbReference>
<keyword evidence="5" id="KW-0677">Repeat</keyword>
<dbReference type="InterPro" id="IPR011990">
    <property type="entry name" value="TPR-like_helical_dom_sf"/>
</dbReference>
<dbReference type="InterPro" id="IPR045075">
    <property type="entry name" value="Syf1-like"/>
</dbReference>
<evidence type="ECO:0000256" key="4">
    <source>
        <dbReference type="ARBA" id="ARBA00022728"/>
    </source>
</evidence>
<evidence type="ECO:0000259" key="10">
    <source>
        <dbReference type="Pfam" id="PF23231"/>
    </source>
</evidence>
<evidence type="ECO:0000256" key="7">
    <source>
        <dbReference type="ARBA" id="ARBA00023242"/>
    </source>
</evidence>
<dbReference type="Gene3D" id="1.25.40.10">
    <property type="entry name" value="Tetratricopeptide repeat domain"/>
    <property type="match status" value="3"/>
</dbReference>
<evidence type="ECO:0000313" key="12">
    <source>
        <dbReference type="EMBL" id="KAK9804681.1"/>
    </source>
</evidence>
<evidence type="ECO:0008006" key="14">
    <source>
        <dbReference type="Google" id="ProtNLM"/>
    </source>
</evidence>
<dbReference type="PANTHER" id="PTHR11246:SF3">
    <property type="entry name" value="CROOKED NECK-LIKE PROTEIN 1"/>
    <property type="match status" value="1"/>
</dbReference>
<dbReference type="GO" id="GO:0071014">
    <property type="term" value="C:post-mRNA release spliceosomal complex"/>
    <property type="evidence" value="ECO:0007669"/>
    <property type="project" value="TreeGrafter"/>
</dbReference>
<accession>A0AAW1P4M4</accession>
<keyword evidence="7" id="KW-0539">Nucleus</keyword>
<dbReference type="InterPro" id="IPR055430">
    <property type="entry name" value="HAT_Syf1_CNRKL1_C"/>
</dbReference>
<keyword evidence="3" id="KW-0507">mRNA processing</keyword>
<dbReference type="FunFam" id="1.25.40.10:FF:000048">
    <property type="entry name" value="Cell cycle control protein"/>
    <property type="match status" value="1"/>
</dbReference>
<comment type="function">
    <text evidence="8">Involved in pre-mRNA splicing and cell cycle progression. Required for the spliceosome assembly and initiation of the DNA replication.</text>
</comment>
<feature type="domain" description="Pre-mRNA-splicing factor Syf1/CRNKL1-like C-terminal HAT-repeats" evidence="10">
    <location>
        <begin position="235"/>
        <end position="318"/>
    </location>
</feature>
<organism evidence="12 13">
    <name type="scientific">Symbiochloris irregularis</name>
    <dbReference type="NCBI Taxonomy" id="706552"/>
    <lineage>
        <taxon>Eukaryota</taxon>
        <taxon>Viridiplantae</taxon>
        <taxon>Chlorophyta</taxon>
        <taxon>core chlorophytes</taxon>
        <taxon>Trebouxiophyceae</taxon>
        <taxon>Trebouxiales</taxon>
        <taxon>Trebouxiaceae</taxon>
        <taxon>Symbiochloris</taxon>
    </lineage>
</organism>
<feature type="domain" description="Pre-mRNA-splicing factor Syf1-like N-terminal HAT-repeats" evidence="11">
    <location>
        <begin position="72"/>
        <end position="216"/>
    </location>
</feature>
<dbReference type="Proteomes" id="UP001465755">
    <property type="component" value="Unassembled WGS sequence"/>
</dbReference>
<dbReference type="SMART" id="SM00386">
    <property type="entry name" value="HAT"/>
    <property type="match status" value="14"/>
</dbReference>
<keyword evidence="6" id="KW-0508">mRNA splicing</keyword>
<comment type="subcellular location">
    <subcellularLocation>
        <location evidence="1">Nucleus</location>
    </subcellularLocation>
</comment>
<keyword evidence="13" id="KW-1185">Reference proteome</keyword>
<evidence type="ECO:0000256" key="8">
    <source>
        <dbReference type="ARBA" id="ARBA00037040"/>
    </source>
</evidence>
<comment type="similarity">
    <text evidence="2">Belongs to the crooked-neck family.</text>
</comment>
<evidence type="ECO:0000259" key="11">
    <source>
        <dbReference type="Pfam" id="PF23233"/>
    </source>
</evidence>
<evidence type="ECO:0000256" key="3">
    <source>
        <dbReference type="ARBA" id="ARBA00022664"/>
    </source>
</evidence>
<feature type="compositionally biased region" description="Low complexity" evidence="9">
    <location>
        <begin position="569"/>
        <end position="588"/>
    </location>
</feature>
<evidence type="ECO:0000256" key="5">
    <source>
        <dbReference type="ARBA" id="ARBA00022737"/>
    </source>
</evidence>
<evidence type="ECO:0000313" key="13">
    <source>
        <dbReference type="Proteomes" id="UP001465755"/>
    </source>
</evidence>
<dbReference type="SUPFAM" id="SSF48452">
    <property type="entry name" value="TPR-like"/>
    <property type="match status" value="2"/>
</dbReference>
<dbReference type="EMBL" id="JALJOQ010000048">
    <property type="protein sequence ID" value="KAK9804681.1"/>
    <property type="molecule type" value="Genomic_DNA"/>
</dbReference>
<evidence type="ECO:0000256" key="6">
    <source>
        <dbReference type="ARBA" id="ARBA00023187"/>
    </source>
</evidence>
<dbReference type="AlphaFoldDB" id="A0AAW1P4M4"/>